<dbReference type="AlphaFoldDB" id="A0A3N0CAJ2"/>
<evidence type="ECO:0008006" key="5">
    <source>
        <dbReference type="Google" id="ProtNLM"/>
    </source>
</evidence>
<feature type="compositionally biased region" description="Basic and acidic residues" evidence="1">
    <location>
        <begin position="64"/>
        <end position="81"/>
    </location>
</feature>
<feature type="compositionally biased region" description="Low complexity" evidence="1">
    <location>
        <begin position="89"/>
        <end position="102"/>
    </location>
</feature>
<feature type="signal peptide" evidence="2">
    <location>
        <begin position="1"/>
        <end position="19"/>
    </location>
</feature>
<gene>
    <name evidence="3" type="ORF">EFK50_19385</name>
</gene>
<comment type="caution">
    <text evidence="3">The sequence shown here is derived from an EMBL/GenBank/DDBJ whole genome shotgun (WGS) entry which is preliminary data.</text>
</comment>
<proteinExistence type="predicted"/>
<dbReference type="RefSeq" id="WP_123229240.1">
    <property type="nucleotide sequence ID" value="NZ_RJSE01000009.1"/>
</dbReference>
<keyword evidence="2" id="KW-0732">Signal</keyword>
<feature type="chain" id="PRO_5038547328" description="Peptidase" evidence="2">
    <location>
        <begin position="20"/>
        <end position="854"/>
    </location>
</feature>
<reference evidence="3 4" key="1">
    <citation type="submission" date="2018-11" db="EMBL/GenBank/DDBJ databases">
        <authorList>
            <person name="Li F."/>
        </authorList>
    </citation>
    <scope>NUCLEOTIDE SEQUENCE [LARGE SCALE GENOMIC DNA]</scope>
    <source>
        <strain evidence="3 4">Gsoil 097</strain>
    </source>
</reference>
<sequence>MRGNFRLALVVCVSIAVLAATLVYNRAGNDSGPSQADELKKSYAATTANTAAKKSDTVMNADGTHSHDPGAPPHDDNDPKTKNSVSRSAPTTDADTADPTTPLQAARHAGSAAQQRNEKAVPLRNVAINPPQPTIPSNRYNLFNACYGLKSASSGRWLTGFGPTFTGADVNAAAPFYFKPTALGRYLLYTKSGTYLGGNKSRATFGTKPGPAVDWTVTQVGAQRFRLFLADNGYLSAGPNGRAVFLTSPNASSDLTPYKRGGCTAFPEISTNVVGNPAAGVTSFQETRGTVDAHTHGMAFEFLGGELHCGRPWSPWGVTVALKGCENVNSVGSGVVESFLSGEVNADPVGWPTFKSWPAPDALAHEGTYYKWMERSWLAGQRLLVNLLVENNQLCMLYPIKRNSCDDMASLRLQAKDMRLMEAYIDAQHGGPGKGWYRIVTTPVQARQVMNQGKLAVVMGIETSVLFGCHTRLGRATCTEASIDKQLTAVRKMGVTQMELVNKFDNALAGVAGDSGTTGYLVNAANILETGSPWRMTTCAPNDPEVHDNDQSNSIPIPAQDGLFGAILKVLPKKIADTLPAVPIYPAKHHCNTLGLSGLGAYTIKSMAKRHMLFDPDHMSVKARKQSLNLIDKINYPGVVSSHSWSTPDAYPRIYQEKGFITPYAGDSTGFVAKWKRHLTWANPRTYWGFGFGADINGLGAQGDPRPGASKNPVKYPFTALGGVKVYQQVSGQRVYDINKDGVAHYGLYADWIEDLRKIAGPNIVKDMYRGPEAYLQTWERAYGVKPDACTNPSVKRSKRWIKSHVRRGAGWWKVVSTVGQPHRRLAQKFTYCTTKGALTITFTKSGRVSAIKG</sequence>
<accession>A0A3N0CAJ2</accession>
<protein>
    <recommendedName>
        <fullName evidence="5">Peptidase</fullName>
    </recommendedName>
</protein>
<dbReference type="SUPFAM" id="SSF51556">
    <property type="entry name" value="Metallo-dependent hydrolases"/>
    <property type="match status" value="1"/>
</dbReference>
<organism evidence="3 4">
    <name type="scientific">Nocardioides marmoriginsengisoli</name>
    <dbReference type="NCBI Taxonomy" id="661483"/>
    <lineage>
        <taxon>Bacteria</taxon>
        <taxon>Bacillati</taxon>
        <taxon>Actinomycetota</taxon>
        <taxon>Actinomycetes</taxon>
        <taxon>Propionibacteriales</taxon>
        <taxon>Nocardioidaceae</taxon>
        <taxon>Nocardioides</taxon>
    </lineage>
</organism>
<evidence type="ECO:0000256" key="1">
    <source>
        <dbReference type="SAM" id="MobiDB-lite"/>
    </source>
</evidence>
<dbReference type="Proteomes" id="UP000267128">
    <property type="component" value="Unassembled WGS sequence"/>
</dbReference>
<evidence type="ECO:0000313" key="3">
    <source>
        <dbReference type="EMBL" id="RNL60488.1"/>
    </source>
</evidence>
<evidence type="ECO:0000256" key="2">
    <source>
        <dbReference type="SAM" id="SignalP"/>
    </source>
</evidence>
<keyword evidence="4" id="KW-1185">Reference proteome</keyword>
<feature type="region of interest" description="Disordered" evidence="1">
    <location>
        <begin position="51"/>
        <end position="121"/>
    </location>
</feature>
<dbReference type="OrthoDB" id="6071905at2"/>
<evidence type="ECO:0000313" key="4">
    <source>
        <dbReference type="Proteomes" id="UP000267128"/>
    </source>
</evidence>
<name>A0A3N0CAJ2_9ACTN</name>
<dbReference type="Gene3D" id="3.20.20.140">
    <property type="entry name" value="Metal-dependent hydrolases"/>
    <property type="match status" value="1"/>
</dbReference>
<dbReference type="EMBL" id="RJSE01000009">
    <property type="protein sequence ID" value="RNL60488.1"/>
    <property type="molecule type" value="Genomic_DNA"/>
</dbReference>
<dbReference type="InterPro" id="IPR032466">
    <property type="entry name" value="Metal_Hydrolase"/>
</dbReference>